<name>A0ABD1EVY5_HYPHA</name>
<keyword evidence="2" id="KW-1185">Reference proteome</keyword>
<organism evidence="1 2">
    <name type="scientific">Hypothenemus hampei</name>
    <name type="common">Coffee berry borer</name>
    <dbReference type="NCBI Taxonomy" id="57062"/>
    <lineage>
        <taxon>Eukaryota</taxon>
        <taxon>Metazoa</taxon>
        <taxon>Ecdysozoa</taxon>
        <taxon>Arthropoda</taxon>
        <taxon>Hexapoda</taxon>
        <taxon>Insecta</taxon>
        <taxon>Pterygota</taxon>
        <taxon>Neoptera</taxon>
        <taxon>Endopterygota</taxon>
        <taxon>Coleoptera</taxon>
        <taxon>Polyphaga</taxon>
        <taxon>Cucujiformia</taxon>
        <taxon>Curculionidae</taxon>
        <taxon>Scolytinae</taxon>
        <taxon>Hypothenemus</taxon>
    </lineage>
</organism>
<accession>A0ABD1EVY5</accession>
<protein>
    <submittedName>
        <fullName evidence="1">Uncharacterized protein</fullName>
    </submittedName>
</protein>
<gene>
    <name evidence="1" type="ORF">ABEB36_007850</name>
</gene>
<evidence type="ECO:0000313" key="2">
    <source>
        <dbReference type="Proteomes" id="UP001566132"/>
    </source>
</evidence>
<dbReference type="Proteomes" id="UP001566132">
    <property type="component" value="Unassembled WGS sequence"/>
</dbReference>
<sequence>MSEVQEAQFGHAAGLMCENNYQNGSDRDMAVERNTKSGGWSPPRYNGAAVTRIADLLCTLLMYLEVKEFWDFNIKTFRIITITSNPNKKKKEKDRLFKCLFLPETETQSS</sequence>
<evidence type="ECO:0000313" key="1">
    <source>
        <dbReference type="EMBL" id="KAL1502748.1"/>
    </source>
</evidence>
<dbReference type="AlphaFoldDB" id="A0ABD1EVY5"/>
<comment type="caution">
    <text evidence="1">The sequence shown here is derived from an EMBL/GenBank/DDBJ whole genome shotgun (WGS) entry which is preliminary data.</text>
</comment>
<dbReference type="EMBL" id="JBDJPC010000005">
    <property type="protein sequence ID" value="KAL1502748.1"/>
    <property type="molecule type" value="Genomic_DNA"/>
</dbReference>
<reference evidence="1 2" key="1">
    <citation type="submission" date="2024-05" db="EMBL/GenBank/DDBJ databases">
        <title>Genetic variation in Jamaican populations of the coffee berry borer (Hypothenemus hampei).</title>
        <authorList>
            <person name="Errbii M."/>
            <person name="Myrie A."/>
        </authorList>
    </citation>
    <scope>NUCLEOTIDE SEQUENCE [LARGE SCALE GENOMIC DNA]</scope>
    <source>
        <strain evidence="1">JA-Hopewell-2020-01-JO</strain>
        <tissue evidence="1">Whole body</tissue>
    </source>
</reference>
<proteinExistence type="predicted"/>